<dbReference type="GO" id="GO:0003729">
    <property type="term" value="F:mRNA binding"/>
    <property type="evidence" value="ECO:0007669"/>
    <property type="project" value="UniProtKB-ARBA"/>
</dbReference>
<organism evidence="3 4">
    <name type="scientific">Rhynchospora breviuscula</name>
    <dbReference type="NCBI Taxonomy" id="2022672"/>
    <lineage>
        <taxon>Eukaryota</taxon>
        <taxon>Viridiplantae</taxon>
        <taxon>Streptophyta</taxon>
        <taxon>Embryophyta</taxon>
        <taxon>Tracheophyta</taxon>
        <taxon>Spermatophyta</taxon>
        <taxon>Magnoliopsida</taxon>
        <taxon>Liliopsida</taxon>
        <taxon>Poales</taxon>
        <taxon>Cyperaceae</taxon>
        <taxon>Cyperoideae</taxon>
        <taxon>Rhynchosporeae</taxon>
        <taxon>Rhynchospora</taxon>
    </lineage>
</organism>
<dbReference type="PROSITE" id="PS00299">
    <property type="entry name" value="UBIQUITIN_1"/>
    <property type="match status" value="1"/>
</dbReference>
<dbReference type="OrthoDB" id="419317at2759"/>
<dbReference type="SUPFAM" id="SSF54236">
    <property type="entry name" value="Ubiquitin-like"/>
    <property type="match status" value="2"/>
</dbReference>
<keyword evidence="1" id="KW-1017">Isopeptide bond</keyword>
<dbReference type="InterPro" id="IPR019956">
    <property type="entry name" value="Ubiquitin_dom"/>
</dbReference>
<dbReference type="PRINTS" id="PR00348">
    <property type="entry name" value="UBIQUITIN"/>
</dbReference>
<dbReference type="Pfam" id="PF00240">
    <property type="entry name" value="ubiquitin"/>
    <property type="match status" value="2"/>
</dbReference>
<feature type="domain" description="Ubiquitin-like" evidence="2">
    <location>
        <begin position="37"/>
        <end position="107"/>
    </location>
</feature>
<dbReference type="FunFam" id="3.10.20.90:FF:000160">
    <property type="entry name" value="Polyubiquitin-C"/>
    <property type="match status" value="1"/>
</dbReference>
<gene>
    <name evidence="3" type="ORF">LUZ63_010009</name>
</gene>
<protein>
    <recommendedName>
        <fullName evidence="2">Ubiquitin-like domain-containing protein</fullName>
    </recommendedName>
</protein>
<comment type="caution">
    <text evidence="3">The sequence shown here is derived from an EMBL/GenBank/DDBJ whole genome shotgun (WGS) entry which is preliminary data.</text>
</comment>
<dbReference type="PANTHER" id="PTHR10666">
    <property type="entry name" value="UBIQUITIN"/>
    <property type="match status" value="1"/>
</dbReference>
<name>A0A9Q0HP39_9POAL</name>
<keyword evidence="4" id="KW-1185">Reference proteome</keyword>
<evidence type="ECO:0000259" key="2">
    <source>
        <dbReference type="PROSITE" id="PS50053"/>
    </source>
</evidence>
<evidence type="ECO:0000256" key="1">
    <source>
        <dbReference type="ARBA" id="ARBA00022499"/>
    </source>
</evidence>
<evidence type="ECO:0000313" key="3">
    <source>
        <dbReference type="EMBL" id="KAJ1693311.1"/>
    </source>
</evidence>
<dbReference type="InterPro" id="IPR019954">
    <property type="entry name" value="Ubiquitin_CS"/>
</dbReference>
<feature type="domain" description="Ubiquitin-like" evidence="2">
    <location>
        <begin position="129"/>
        <end position="194"/>
    </location>
</feature>
<accession>A0A9Q0HP39</accession>
<dbReference type="Proteomes" id="UP001151287">
    <property type="component" value="Unassembled WGS sequence"/>
</dbReference>
<dbReference type="SMART" id="SM00213">
    <property type="entry name" value="UBQ"/>
    <property type="match status" value="2"/>
</dbReference>
<proteinExistence type="predicted"/>
<dbReference type="Gene3D" id="3.10.20.90">
    <property type="entry name" value="Phosphatidylinositol 3-kinase Catalytic Subunit, Chain A, domain 1"/>
    <property type="match status" value="2"/>
</dbReference>
<dbReference type="EMBL" id="JAMQYH010000003">
    <property type="protein sequence ID" value="KAJ1693311.1"/>
    <property type="molecule type" value="Genomic_DNA"/>
</dbReference>
<reference evidence="3" key="1">
    <citation type="journal article" date="2022" name="Cell">
        <title>Repeat-based holocentromeres influence genome architecture and karyotype evolution.</title>
        <authorList>
            <person name="Hofstatter P.G."/>
            <person name="Thangavel G."/>
            <person name="Lux T."/>
            <person name="Neumann P."/>
            <person name="Vondrak T."/>
            <person name="Novak P."/>
            <person name="Zhang M."/>
            <person name="Costa L."/>
            <person name="Castellani M."/>
            <person name="Scott A."/>
            <person name="Toegelov H."/>
            <person name="Fuchs J."/>
            <person name="Mata-Sucre Y."/>
            <person name="Dias Y."/>
            <person name="Vanzela A.L.L."/>
            <person name="Huettel B."/>
            <person name="Almeida C.C.S."/>
            <person name="Simkova H."/>
            <person name="Souza G."/>
            <person name="Pedrosa-Harand A."/>
            <person name="Macas J."/>
            <person name="Mayer K.F.X."/>
            <person name="Houben A."/>
            <person name="Marques A."/>
        </authorList>
    </citation>
    <scope>NUCLEOTIDE SEQUENCE</scope>
    <source>
        <strain evidence="3">RhyBre1mFocal</strain>
    </source>
</reference>
<dbReference type="AlphaFoldDB" id="A0A9Q0HP39"/>
<dbReference type="InterPro" id="IPR029071">
    <property type="entry name" value="Ubiquitin-like_domsf"/>
</dbReference>
<dbReference type="InterPro" id="IPR050158">
    <property type="entry name" value="Ubiquitin_ubiquitin-like"/>
</dbReference>
<dbReference type="PROSITE" id="PS50053">
    <property type="entry name" value="UBIQUITIN_2"/>
    <property type="match status" value="2"/>
</dbReference>
<sequence>MEGLEVVIKMRNGRTKIVEIDCESAIEQVKVHIKSKMQIFVKFSGKKIIPLKVDSTQTVGSVNAMIQDAESIPVEKQSLIFDEKVLDDDCILADYSIENESMLDLNLCCGKCKLLHGRQDLVKRHKGDMLIFLKTLTGKTDPVEVEISDTIENVKAKVQDQVGIPVDQQRLIFAGKQLEDGRTLADYNIRKEDL</sequence>
<evidence type="ECO:0000313" key="4">
    <source>
        <dbReference type="Proteomes" id="UP001151287"/>
    </source>
</evidence>
<dbReference type="InterPro" id="IPR000626">
    <property type="entry name" value="Ubiquitin-like_dom"/>
</dbReference>